<evidence type="ECO:0000313" key="3">
    <source>
        <dbReference type="Proteomes" id="UP000193689"/>
    </source>
</evidence>
<dbReference type="RefSeq" id="XP_040720688.1">
    <property type="nucleotide sequence ID" value="XM_040864688.1"/>
</dbReference>
<name>A0A1Y2EIN4_9PEZI</name>
<dbReference type="GeneID" id="63780900"/>
<dbReference type="EMBL" id="MCFJ01000001">
    <property type="protein sequence ID" value="ORY71096.1"/>
    <property type="molecule type" value="Genomic_DNA"/>
</dbReference>
<feature type="compositionally biased region" description="Low complexity" evidence="1">
    <location>
        <begin position="129"/>
        <end position="140"/>
    </location>
</feature>
<feature type="compositionally biased region" description="Basic and acidic residues" evidence="1">
    <location>
        <begin position="96"/>
        <end position="116"/>
    </location>
</feature>
<reference evidence="2 3" key="1">
    <citation type="submission" date="2016-07" db="EMBL/GenBank/DDBJ databases">
        <title>Pervasive Adenine N6-methylation of Active Genes in Fungi.</title>
        <authorList>
            <consortium name="DOE Joint Genome Institute"/>
            <person name="Mondo S.J."/>
            <person name="Dannebaum R.O."/>
            <person name="Kuo R.C."/>
            <person name="Labutti K."/>
            <person name="Haridas S."/>
            <person name="Kuo A."/>
            <person name="Salamov A."/>
            <person name="Ahrendt S.R."/>
            <person name="Lipzen A."/>
            <person name="Sullivan W."/>
            <person name="Andreopoulos W.B."/>
            <person name="Clum A."/>
            <person name="Lindquist E."/>
            <person name="Daum C."/>
            <person name="Ramamoorthy G.K."/>
            <person name="Gryganskyi A."/>
            <person name="Culley D."/>
            <person name="Magnuson J.K."/>
            <person name="James T.Y."/>
            <person name="O'Malley M.A."/>
            <person name="Stajich J.E."/>
            <person name="Spatafora J.W."/>
            <person name="Visel A."/>
            <person name="Grigoriev I.V."/>
        </authorList>
    </citation>
    <scope>NUCLEOTIDE SEQUENCE [LARGE SCALE GENOMIC DNA]</scope>
    <source>
        <strain evidence="2 3">CBS 129021</strain>
    </source>
</reference>
<comment type="caution">
    <text evidence="2">The sequence shown here is derived from an EMBL/GenBank/DDBJ whole genome shotgun (WGS) entry which is preliminary data.</text>
</comment>
<sequence length="150" mass="16947">MVDATGGKGELQYHVLTQHGAEYDSWRPRHIPMQRSKPSSGSLRCSGCHERYSPYELQREHILLRASREACLRVVEEHKQASLKSTAMAGVEIKMGRDFDLEMDSDSRKASKEKTIKAVNPPERNSNLSQSSTTTIQPQTRAKSRANQLH</sequence>
<dbReference type="AlphaFoldDB" id="A0A1Y2EIN4"/>
<keyword evidence="3" id="KW-1185">Reference proteome</keyword>
<accession>A0A1Y2EIN4</accession>
<proteinExistence type="predicted"/>
<feature type="region of interest" description="Disordered" evidence="1">
    <location>
        <begin position="96"/>
        <end position="150"/>
    </location>
</feature>
<dbReference type="InParanoid" id="A0A1Y2EIN4"/>
<evidence type="ECO:0000256" key="1">
    <source>
        <dbReference type="SAM" id="MobiDB-lite"/>
    </source>
</evidence>
<dbReference type="Proteomes" id="UP000193689">
    <property type="component" value="Unassembled WGS sequence"/>
</dbReference>
<gene>
    <name evidence="2" type="ORF">BCR38DRAFT_492031</name>
</gene>
<protein>
    <submittedName>
        <fullName evidence="2">Uncharacterized protein</fullName>
    </submittedName>
</protein>
<organism evidence="2 3">
    <name type="scientific">Pseudomassariella vexata</name>
    <dbReference type="NCBI Taxonomy" id="1141098"/>
    <lineage>
        <taxon>Eukaryota</taxon>
        <taxon>Fungi</taxon>
        <taxon>Dikarya</taxon>
        <taxon>Ascomycota</taxon>
        <taxon>Pezizomycotina</taxon>
        <taxon>Sordariomycetes</taxon>
        <taxon>Xylariomycetidae</taxon>
        <taxon>Amphisphaeriales</taxon>
        <taxon>Pseudomassariaceae</taxon>
        <taxon>Pseudomassariella</taxon>
    </lineage>
</organism>
<evidence type="ECO:0000313" key="2">
    <source>
        <dbReference type="EMBL" id="ORY71096.1"/>
    </source>
</evidence>